<gene>
    <name evidence="2" type="ORF">FY536_03680</name>
</gene>
<dbReference type="Proteomes" id="UP000516446">
    <property type="component" value="Chromosome"/>
</dbReference>
<dbReference type="RefSeq" id="WP_006846168.1">
    <property type="nucleotide sequence ID" value="NZ_CP026847.1"/>
</dbReference>
<dbReference type="InterPro" id="IPR001845">
    <property type="entry name" value="HTH_ArsR_DNA-bd_dom"/>
</dbReference>
<dbReference type="InterPro" id="IPR050229">
    <property type="entry name" value="GlpE_sulfurtransferase"/>
</dbReference>
<dbReference type="PRINTS" id="PR00778">
    <property type="entry name" value="HTHARSR"/>
</dbReference>
<dbReference type="PANTHER" id="PTHR43031">
    <property type="entry name" value="FAD-DEPENDENT OXIDOREDUCTASE"/>
    <property type="match status" value="1"/>
</dbReference>
<dbReference type="InterPro" id="IPR001763">
    <property type="entry name" value="Rhodanese-like_dom"/>
</dbReference>
<dbReference type="CDD" id="cd00090">
    <property type="entry name" value="HTH_ARSR"/>
    <property type="match status" value="1"/>
</dbReference>
<proteinExistence type="predicted"/>
<evidence type="ECO:0000256" key="1">
    <source>
        <dbReference type="ARBA" id="ARBA00023125"/>
    </source>
</evidence>
<dbReference type="Pfam" id="PF01022">
    <property type="entry name" value="HTH_5"/>
    <property type="match status" value="1"/>
</dbReference>
<accession>A0A7H1MLU9</accession>
<name>A0A7H1MLU9_9LACO</name>
<dbReference type="CDD" id="cd00158">
    <property type="entry name" value="RHOD"/>
    <property type="match status" value="1"/>
</dbReference>
<dbReference type="PROSITE" id="PS50987">
    <property type="entry name" value="HTH_ARSR_2"/>
    <property type="match status" value="1"/>
</dbReference>
<keyword evidence="3" id="KW-1185">Reference proteome</keyword>
<dbReference type="InterPro" id="IPR036873">
    <property type="entry name" value="Rhodanese-like_dom_sf"/>
</dbReference>
<sequence>MNDSIQIYKDQLYKELARLGKGLASDKRLEILDLLTQSSKSVEVISKETGMSIANTSRHLQVLKESRLVKNTKDGNRVIYSISSEKISKLILLLISVGEDELSEMKSIEQLSDSAEGVKTISLDQAFRNKEDSLLLDVRPVDEYEAGHAEGALNIPLDKLEENLDKLPKDKTIIVYCRGRLCGRSNQATHDLNERGFDAFSLNSSYQEWRALSLAK</sequence>
<dbReference type="SUPFAM" id="SSF46785">
    <property type="entry name" value="Winged helix' DNA-binding domain"/>
    <property type="match status" value="1"/>
</dbReference>
<dbReference type="SMART" id="SM00418">
    <property type="entry name" value="HTH_ARSR"/>
    <property type="match status" value="1"/>
</dbReference>
<dbReference type="InterPro" id="IPR036390">
    <property type="entry name" value="WH_DNA-bd_sf"/>
</dbReference>
<dbReference type="SMART" id="SM00450">
    <property type="entry name" value="RHOD"/>
    <property type="match status" value="1"/>
</dbReference>
<dbReference type="Gene3D" id="3.40.250.10">
    <property type="entry name" value="Rhodanese-like domain"/>
    <property type="match status" value="1"/>
</dbReference>
<evidence type="ECO:0000313" key="3">
    <source>
        <dbReference type="Proteomes" id="UP000516446"/>
    </source>
</evidence>
<dbReference type="InterPro" id="IPR036388">
    <property type="entry name" value="WH-like_DNA-bd_sf"/>
</dbReference>
<evidence type="ECO:0000313" key="2">
    <source>
        <dbReference type="EMBL" id="QNT64435.1"/>
    </source>
</evidence>
<dbReference type="EMBL" id="CP043431">
    <property type="protein sequence ID" value="QNT64435.1"/>
    <property type="molecule type" value="Genomic_DNA"/>
</dbReference>
<protein>
    <submittedName>
        <fullName evidence="2">Metalloregulator ArsR/SmtB family transcription factor</fullName>
    </submittedName>
</protein>
<dbReference type="NCBIfam" id="NF033788">
    <property type="entry name" value="HTH_metalloreg"/>
    <property type="match status" value="1"/>
</dbReference>
<keyword evidence="1" id="KW-0238">DNA-binding</keyword>
<dbReference type="SUPFAM" id="SSF52821">
    <property type="entry name" value="Rhodanese/Cell cycle control phosphatase"/>
    <property type="match status" value="1"/>
</dbReference>
<dbReference type="GO" id="GO:0003700">
    <property type="term" value="F:DNA-binding transcription factor activity"/>
    <property type="evidence" value="ECO:0007669"/>
    <property type="project" value="InterPro"/>
</dbReference>
<dbReference type="AlphaFoldDB" id="A0A7H1MLU9"/>
<dbReference type="PROSITE" id="PS50206">
    <property type="entry name" value="RHODANESE_3"/>
    <property type="match status" value="1"/>
</dbReference>
<organism evidence="2 3">
    <name type="scientific">Weissella koreensis</name>
    <dbReference type="NCBI Taxonomy" id="165096"/>
    <lineage>
        <taxon>Bacteria</taxon>
        <taxon>Bacillati</taxon>
        <taxon>Bacillota</taxon>
        <taxon>Bacilli</taxon>
        <taxon>Lactobacillales</taxon>
        <taxon>Lactobacillaceae</taxon>
        <taxon>Weissella</taxon>
    </lineage>
</organism>
<dbReference type="Gene3D" id="1.10.10.10">
    <property type="entry name" value="Winged helix-like DNA-binding domain superfamily/Winged helix DNA-binding domain"/>
    <property type="match status" value="1"/>
</dbReference>
<dbReference type="Pfam" id="PF00581">
    <property type="entry name" value="Rhodanese"/>
    <property type="match status" value="1"/>
</dbReference>
<dbReference type="InterPro" id="IPR011991">
    <property type="entry name" value="ArsR-like_HTH"/>
</dbReference>
<dbReference type="GO" id="GO:0003677">
    <property type="term" value="F:DNA binding"/>
    <property type="evidence" value="ECO:0007669"/>
    <property type="project" value="UniProtKB-KW"/>
</dbReference>
<reference evidence="2 3" key="1">
    <citation type="submission" date="2019-08" db="EMBL/GenBank/DDBJ databases">
        <authorList>
            <person name="Chang H.C."/>
            <person name="Mun S.Y."/>
        </authorList>
    </citation>
    <scope>NUCLEOTIDE SEQUENCE [LARGE SCALE GENOMIC DNA]</scope>
    <source>
        <strain evidence="2 3">SK</strain>
    </source>
</reference>
<dbReference type="PANTHER" id="PTHR43031:SF1">
    <property type="entry name" value="PYRIDINE NUCLEOTIDE-DISULPHIDE OXIDOREDUCTASE"/>
    <property type="match status" value="1"/>
</dbReference>